<reference evidence="2 3" key="1">
    <citation type="submission" date="2021-06" db="EMBL/GenBank/DDBJ databases">
        <authorList>
            <person name="Palmer J.M."/>
        </authorList>
    </citation>
    <scope>NUCLEOTIDE SEQUENCE [LARGE SCALE GENOMIC DNA]</scope>
    <source>
        <strain evidence="2 3">GA_2019</strain>
        <tissue evidence="2">Muscle</tissue>
    </source>
</reference>
<keyword evidence="3" id="KW-1185">Reference proteome</keyword>
<sequence>KVLCQWLASLPVQLSQLGHRNPALSAQLIVSIQAAASRGNKDLLNSLQTYACRLYVVVLLPAESQQQMVQLLYFLPRIPQLLLANLSGCCSAGRFSAGLAASLIRILHFRSSLSGWSPGSQEAALQDVDYISFLFSTLTGFSSEHLSALQEDETALLPSPLSPLCLYQTPLEQFTHHWDIVEVRTLLSQSPSCT</sequence>
<comment type="caution">
    <text evidence="2">The sequence shown here is derived from an EMBL/GenBank/DDBJ whole genome shotgun (WGS) entry which is preliminary data.</text>
</comment>
<evidence type="ECO:0000313" key="3">
    <source>
        <dbReference type="Proteomes" id="UP001476798"/>
    </source>
</evidence>
<protein>
    <submittedName>
        <fullName evidence="2">Testis-expressed sequence 10 protein</fullName>
    </submittedName>
</protein>
<dbReference type="InterPro" id="IPR057949">
    <property type="entry name" value="TPR_TEX10"/>
</dbReference>
<evidence type="ECO:0000313" key="2">
    <source>
        <dbReference type="EMBL" id="MEQ2188564.1"/>
    </source>
</evidence>
<dbReference type="Proteomes" id="UP001476798">
    <property type="component" value="Unassembled WGS sequence"/>
</dbReference>
<evidence type="ECO:0000259" key="1">
    <source>
        <dbReference type="Pfam" id="PF25781"/>
    </source>
</evidence>
<proteinExistence type="predicted"/>
<name>A0ABV0PYK6_9TELE</name>
<feature type="domain" description="TEX10-like TPR repeats" evidence="1">
    <location>
        <begin position="2"/>
        <end position="183"/>
    </location>
</feature>
<gene>
    <name evidence="2" type="primary">TEX10</name>
    <name evidence="2" type="ORF">GOODEAATRI_016338</name>
</gene>
<dbReference type="Pfam" id="PF25781">
    <property type="entry name" value="TPR_TEX10"/>
    <property type="match status" value="1"/>
</dbReference>
<organism evidence="2 3">
    <name type="scientific">Goodea atripinnis</name>
    <dbReference type="NCBI Taxonomy" id="208336"/>
    <lineage>
        <taxon>Eukaryota</taxon>
        <taxon>Metazoa</taxon>
        <taxon>Chordata</taxon>
        <taxon>Craniata</taxon>
        <taxon>Vertebrata</taxon>
        <taxon>Euteleostomi</taxon>
        <taxon>Actinopterygii</taxon>
        <taxon>Neopterygii</taxon>
        <taxon>Teleostei</taxon>
        <taxon>Neoteleostei</taxon>
        <taxon>Acanthomorphata</taxon>
        <taxon>Ovalentaria</taxon>
        <taxon>Atherinomorphae</taxon>
        <taxon>Cyprinodontiformes</taxon>
        <taxon>Goodeidae</taxon>
        <taxon>Goodea</taxon>
    </lineage>
</organism>
<dbReference type="EMBL" id="JAHRIO010091217">
    <property type="protein sequence ID" value="MEQ2188564.1"/>
    <property type="molecule type" value="Genomic_DNA"/>
</dbReference>
<feature type="non-terminal residue" evidence="2">
    <location>
        <position position="1"/>
    </location>
</feature>
<accession>A0ABV0PYK6</accession>